<keyword evidence="1 3" id="KW-0820">tRNA-binding</keyword>
<evidence type="ECO:0000256" key="1">
    <source>
        <dbReference type="ARBA" id="ARBA00022555"/>
    </source>
</evidence>
<evidence type="ECO:0000256" key="3">
    <source>
        <dbReference type="PROSITE-ProRule" id="PRU00209"/>
    </source>
</evidence>
<protein>
    <submittedName>
        <fullName evidence="5">tRNA-binding protein</fullName>
    </submittedName>
</protein>
<feature type="domain" description="TRNA-binding" evidence="4">
    <location>
        <begin position="15"/>
        <end position="117"/>
    </location>
</feature>
<dbReference type="EMBL" id="JASCIS010000040">
    <property type="protein sequence ID" value="MDI3422649.1"/>
    <property type="molecule type" value="Genomic_DNA"/>
</dbReference>
<dbReference type="PANTHER" id="PTHR11586:SF37">
    <property type="entry name" value="TRNA-BINDING DOMAIN-CONTAINING PROTEIN"/>
    <property type="match status" value="1"/>
</dbReference>
<dbReference type="PANTHER" id="PTHR11586">
    <property type="entry name" value="TRNA-AMINOACYLATION COFACTOR ARC1 FAMILY MEMBER"/>
    <property type="match status" value="1"/>
</dbReference>
<dbReference type="NCBIfam" id="NF007494">
    <property type="entry name" value="PRK10089.1-3"/>
    <property type="match status" value="1"/>
</dbReference>
<name>A0ABT6T6I5_9ACTN</name>
<proteinExistence type="predicted"/>
<dbReference type="InterPro" id="IPR012340">
    <property type="entry name" value="NA-bd_OB-fold"/>
</dbReference>
<dbReference type="Gene3D" id="2.40.50.140">
    <property type="entry name" value="Nucleic acid-binding proteins"/>
    <property type="match status" value="1"/>
</dbReference>
<evidence type="ECO:0000256" key="2">
    <source>
        <dbReference type="ARBA" id="ARBA00022884"/>
    </source>
</evidence>
<accession>A0ABT6T6I5</accession>
<sequence length="117" mass="12445">MTSSDDLKQQTDPAHFFATDIRVGRIVSVEEFPEARKPAYKIKSDFGPAGVLQTSAQVTNYPAEELQDRLIVGVINLGRKRIAGFASEFLVLGSYDADGAVHLLAPAAAAVPGDTVG</sequence>
<evidence type="ECO:0000313" key="6">
    <source>
        <dbReference type="Proteomes" id="UP001237105"/>
    </source>
</evidence>
<dbReference type="RefSeq" id="WP_282538507.1">
    <property type="nucleotide sequence ID" value="NZ_JASCIS010000040.1"/>
</dbReference>
<reference evidence="5 6" key="1">
    <citation type="submission" date="2023-05" db="EMBL/GenBank/DDBJ databases">
        <title>Draft genome sequence of Streptomyces sp. B-S-A12 isolated from a cave soil in Thailand.</title>
        <authorList>
            <person name="Chamroensaksri N."/>
            <person name="Muangham S."/>
        </authorList>
    </citation>
    <scope>NUCLEOTIDE SEQUENCE [LARGE SCALE GENOMIC DNA]</scope>
    <source>
        <strain evidence="5 6">B-S-A12</strain>
    </source>
</reference>
<keyword evidence="6" id="KW-1185">Reference proteome</keyword>
<dbReference type="InterPro" id="IPR051270">
    <property type="entry name" value="Tyrosine-tRNA_ligase_regulator"/>
</dbReference>
<comment type="caution">
    <text evidence="5">The sequence shown here is derived from an EMBL/GenBank/DDBJ whole genome shotgun (WGS) entry which is preliminary data.</text>
</comment>
<evidence type="ECO:0000313" key="5">
    <source>
        <dbReference type="EMBL" id="MDI3422649.1"/>
    </source>
</evidence>
<gene>
    <name evidence="5" type="ORF">QIT00_29600</name>
</gene>
<dbReference type="Pfam" id="PF01588">
    <property type="entry name" value="tRNA_bind"/>
    <property type="match status" value="1"/>
</dbReference>
<evidence type="ECO:0000259" key="4">
    <source>
        <dbReference type="PROSITE" id="PS50886"/>
    </source>
</evidence>
<dbReference type="Proteomes" id="UP001237105">
    <property type="component" value="Unassembled WGS sequence"/>
</dbReference>
<keyword evidence="2 3" id="KW-0694">RNA-binding</keyword>
<dbReference type="PROSITE" id="PS50886">
    <property type="entry name" value="TRBD"/>
    <property type="match status" value="1"/>
</dbReference>
<organism evidence="5 6">
    <name type="scientific">Streptomyces luteolus</name>
    <dbReference type="NCBI Taxonomy" id="3043615"/>
    <lineage>
        <taxon>Bacteria</taxon>
        <taxon>Bacillati</taxon>
        <taxon>Actinomycetota</taxon>
        <taxon>Actinomycetes</taxon>
        <taxon>Kitasatosporales</taxon>
        <taxon>Streptomycetaceae</taxon>
        <taxon>Streptomyces</taxon>
    </lineage>
</organism>
<dbReference type="SUPFAM" id="SSF50249">
    <property type="entry name" value="Nucleic acid-binding proteins"/>
    <property type="match status" value="1"/>
</dbReference>
<dbReference type="InterPro" id="IPR002547">
    <property type="entry name" value="tRNA-bd_dom"/>
</dbReference>